<dbReference type="EMBL" id="JAUQTA010000001">
    <property type="protein sequence ID" value="MDO7868158.1"/>
    <property type="molecule type" value="Genomic_DNA"/>
</dbReference>
<sequence>MTDDTYLAEILKNPTQCHEPGCAAENGLLMHLTDNPWGGADYCYPHARRALASTPLVLTCECTFCVRARHVLSRHEHEEAGADAVLCRECRGRHVITTASGTRHLVDLTLRVAMRVQDESNPLVSHGDPEYRSASMRRDGQVLPLLDLEPVVLGQPAYLLLGEVDDYEGYGCTTRLTTPVVSVEVVG</sequence>
<name>A0ABT9B4T1_9ACTN</name>
<proteinExistence type="predicted"/>
<comment type="caution">
    <text evidence="1">The sequence shown here is derived from an EMBL/GenBank/DDBJ whole genome shotgun (WGS) entry which is preliminary data.</text>
</comment>
<reference evidence="1 2" key="1">
    <citation type="submission" date="2023-07" db="EMBL/GenBank/DDBJ databases">
        <title>Nocardioides sp. nov WY-20 isolated from soil.</title>
        <authorList>
            <person name="Liu B."/>
            <person name="Wan Y."/>
        </authorList>
    </citation>
    <scope>NUCLEOTIDE SEQUENCE [LARGE SCALE GENOMIC DNA]</scope>
    <source>
        <strain evidence="1 2">WY-20</strain>
    </source>
</reference>
<evidence type="ECO:0000313" key="1">
    <source>
        <dbReference type="EMBL" id="MDO7868158.1"/>
    </source>
</evidence>
<keyword evidence="2" id="KW-1185">Reference proteome</keyword>
<dbReference type="RefSeq" id="WP_305027534.1">
    <property type="nucleotide sequence ID" value="NZ_JAUQTA010000001.1"/>
</dbReference>
<dbReference type="Proteomes" id="UP001233314">
    <property type="component" value="Unassembled WGS sequence"/>
</dbReference>
<organism evidence="1 2">
    <name type="scientific">Nocardioides jiangxiensis</name>
    <dbReference type="NCBI Taxonomy" id="3064524"/>
    <lineage>
        <taxon>Bacteria</taxon>
        <taxon>Bacillati</taxon>
        <taxon>Actinomycetota</taxon>
        <taxon>Actinomycetes</taxon>
        <taxon>Propionibacteriales</taxon>
        <taxon>Nocardioidaceae</taxon>
        <taxon>Nocardioides</taxon>
    </lineage>
</organism>
<gene>
    <name evidence="1" type="ORF">Q5722_07225</name>
</gene>
<protein>
    <submittedName>
        <fullName evidence="1">Uncharacterized protein</fullName>
    </submittedName>
</protein>
<evidence type="ECO:0000313" key="2">
    <source>
        <dbReference type="Proteomes" id="UP001233314"/>
    </source>
</evidence>
<accession>A0ABT9B4T1</accession>